<dbReference type="InterPro" id="IPR017930">
    <property type="entry name" value="Myb_dom"/>
</dbReference>
<reference evidence="10 11" key="1">
    <citation type="submission" date="2022-12" db="EMBL/GenBank/DDBJ databases">
        <title>Chromosome-scale assembly of the Ensete ventricosum genome.</title>
        <authorList>
            <person name="Dussert Y."/>
            <person name="Stocks J."/>
            <person name="Wendawek A."/>
            <person name="Woldeyes F."/>
            <person name="Nichols R.A."/>
            <person name="Borrell J.S."/>
        </authorList>
    </citation>
    <scope>NUCLEOTIDE SEQUENCE [LARGE SCALE GENOMIC DNA]</scope>
    <source>
        <strain evidence="11">cv. Maze</strain>
        <tissue evidence="10">Seeds</tissue>
    </source>
</reference>
<evidence type="ECO:0000256" key="2">
    <source>
        <dbReference type="ARBA" id="ARBA00022737"/>
    </source>
</evidence>
<evidence type="ECO:0000259" key="9">
    <source>
        <dbReference type="PROSITE" id="PS51294"/>
    </source>
</evidence>
<dbReference type="InterPro" id="IPR001005">
    <property type="entry name" value="SANT/Myb"/>
</dbReference>
<evidence type="ECO:0000256" key="4">
    <source>
        <dbReference type="ARBA" id="ARBA00023125"/>
    </source>
</evidence>
<dbReference type="Proteomes" id="UP001222027">
    <property type="component" value="Unassembled WGS sequence"/>
</dbReference>
<protein>
    <recommendedName>
        <fullName evidence="12">Transcription factor</fullName>
    </recommendedName>
</protein>
<dbReference type="PROSITE" id="PS51294">
    <property type="entry name" value="HTH_MYB"/>
    <property type="match status" value="2"/>
</dbReference>
<dbReference type="GO" id="GO:0003677">
    <property type="term" value="F:DNA binding"/>
    <property type="evidence" value="ECO:0007669"/>
    <property type="project" value="UniProtKB-KW"/>
</dbReference>
<feature type="domain" description="HTH myb-type" evidence="9">
    <location>
        <begin position="113"/>
        <end position="167"/>
    </location>
</feature>
<evidence type="ECO:0000256" key="5">
    <source>
        <dbReference type="ARBA" id="ARBA00023163"/>
    </source>
</evidence>
<evidence type="ECO:0000256" key="7">
    <source>
        <dbReference type="SAM" id="MobiDB-lite"/>
    </source>
</evidence>
<dbReference type="PROSITE" id="PS50090">
    <property type="entry name" value="MYB_LIKE"/>
    <property type="match status" value="2"/>
</dbReference>
<feature type="domain" description="HTH myb-type" evidence="9">
    <location>
        <begin position="59"/>
        <end position="112"/>
    </location>
</feature>
<evidence type="ECO:0000256" key="6">
    <source>
        <dbReference type="ARBA" id="ARBA00023242"/>
    </source>
</evidence>
<feature type="domain" description="Myb-like" evidence="8">
    <location>
        <begin position="59"/>
        <end position="112"/>
    </location>
</feature>
<feature type="domain" description="Myb-like" evidence="8">
    <location>
        <begin position="113"/>
        <end position="163"/>
    </location>
</feature>
<evidence type="ECO:0000313" key="11">
    <source>
        <dbReference type="Proteomes" id="UP001222027"/>
    </source>
</evidence>
<dbReference type="PANTHER" id="PTHR48000">
    <property type="entry name" value="OS09G0431300 PROTEIN"/>
    <property type="match status" value="1"/>
</dbReference>
<accession>A0AAV8R978</accession>
<dbReference type="FunFam" id="1.10.10.60:FF:000015">
    <property type="entry name" value="Transcription factor RAX3"/>
    <property type="match status" value="1"/>
</dbReference>
<dbReference type="SUPFAM" id="SSF46689">
    <property type="entry name" value="Homeodomain-like"/>
    <property type="match status" value="1"/>
</dbReference>
<dbReference type="EMBL" id="JAQQAF010000004">
    <property type="protein sequence ID" value="KAJ8491697.1"/>
    <property type="molecule type" value="Genomic_DNA"/>
</dbReference>
<proteinExistence type="predicted"/>
<organism evidence="10 11">
    <name type="scientific">Ensete ventricosum</name>
    <name type="common">Abyssinian banana</name>
    <name type="synonym">Musa ensete</name>
    <dbReference type="NCBI Taxonomy" id="4639"/>
    <lineage>
        <taxon>Eukaryota</taxon>
        <taxon>Viridiplantae</taxon>
        <taxon>Streptophyta</taxon>
        <taxon>Embryophyta</taxon>
        <taxon>Tracheophyta</taxon>
        <taxon>Spermatophyta</taxon>
        <taxon>Magnoliopsida</taxon>
        <taxon>Liliopsida</taxon>
        <taxon>Zingiberales</taxon>
        <taxon>Musaceae</taxon>
        <taxon>Ensete</taxon>
    </lineage>
</organism>
<comment type="subcellular location">
    <subcellularLocation>
        <location evidence="1">Nucleus</location>
    </subcellularLocation>
</comment>
<dbReference type="PANTHER" id="PTHR48000:SF74">
    <property type="entry name" value="TRANSCRIPTION FACTOR RAX2-LIKE"/>
    <property type="match status" value="1"/>
</dbReference>
<keyword evidence="5" id="KW-0804">Transcription</keyword>
<keyword evidence="4" id="KW-0238">DNA-binding</keyword>
<evidence type="ECO:0000313" key="10">
    <source>
        <dbReference type="EMBL" id="KAJ8491697.1"/>
    </source>
</evidence>
<keyword evidence="3" id="KW-0805">Transcription regulation</keyword>
<dbReference type="CDD" id="cd00167">
    <property type="entry name" value="SANT"/>
    <property type="match status" value="2"/>
</dbReference>
<dbReference type="AlphaFoldDB" id="A0AAV8R978"/>
<dbReference type="Pfam" id="PF00249">
    <property type="entry name" value="Myb_DNA-binding"/>
    <property type="match status" value="2"/>
</dbReference>
<dbReference type="GO" id="GO:0005634">
    <property type="term" value="C:nucleus"/>
    <property type="evidence" value="ECO:0007669"/>
    <property type="project" value="UniProtKB-SubCell"/>
</dbReference>
<name>A0AAV8R978_ENSVE</name>
<keyword evidence="6" id="KW-0539">Nucleus</keyword>
<dbReference type="Gene3D" id="1.10.10.60">
    <property type="entry name" value="Homeodomain-like"/>
    <property type="match status" value="2"/>
</dbReference>
<keyword evidence="11" id="KW-1185">Reference proteome</keyword>
<feature type="region of interest" description="Disordered" evidence="7">
    <location>
        <begin position="225"/>
        <end position="244"/>
    </location>
</feature>
<comment type="caution">
    <text evidence="10">The sequence shown here is derived from an EMBL/GenBank/DDBJ whole genome shotgun (WGS) entry which is preliminary data.</text>
</comment>
<sequence length="328" mass="35469">MPTSSSFSYHPLRDQTTHSPLFADRFTTRLLIPEESLVSASLSVLVAGEVMGRTPCCEKTQVKRGPWSPEEDMVLKKYIEGHGTGGNWIALPHKAGLKRCGKSCRLRWLNYLRPDIKHGGFTKEEDDIICGLYNSIGSRWSVIASQLPGRTDNDVKNYWNTKLKKRRMMAMAMAMAAAQVSSSNTTTSVGTIVDRINASPQPPPPSTSPIIIPIVKNETYTCDDSLKSSVPSPPASETTDTGLGFGRYSSPPVAAAGLVGSPGVQINTSDASSLVTVDDGSRYSDWWTIGSGDTDEFFLEFGGEAPVEFLSTSSDASLFDTDIGSQVT</sequence>
<evidence type="ECO:0000256" key="1">
    <source>
        <dbReference type="ARBA" id="ARBA00004123"/>
    </source>
</evidence>
<feature type="compositionally biased region" description="Polar residues" evidence="7">
    <location>
        <begin position="225"/>
        <end position="241"/>
    </location>
</feature>
<dbReference type="InterPro" id="IPR009057">
    <property type="entry name" value="Homeodomain-like_sf"/>
</dbReference>
<gene>
    <name evidence="10" type="ORF">OPV22_013418</name>
</gene>
<evidence type="ECO:0000259" key="8">
    <source>
        <dbReference type="PROSITE" id="PS50090"/>
    </source>
</evidence>
<keyword evidence="2" id="KW-0677">Repeat</keyword>
<evidence type="ECO:0008006" key="12">
    <source>
        <dbReference type="Google" id="ProtNLM"/>
    </source>
</evidence>
<evidence type="ECO:0000256" key="3">
    <source>
        <dbReference type="ARBA" id="ARBA00023015"/>
    </source>
</evidence>
<dbReference type="SMART" id="SM00717">
    <property type="entry name" value="SANT"/>
    <property type="match status" value="2"/>
</dbReference>